<keyword evidence="1" id="KW-0812">Transmembrane</keyword>
<comment type="caution">
    <text evidence="2">The sequence shown here is derived from an EMBL/GenBank/DDBJ whole genome shotgun (WGS) entry which is preliminary data.</text>
</comment>
<reference evidence="2 3" key="1">
    <citation type="submission" date="2019-05" db="EMBL/GenBank/DDBJ databases">
        <title>Another draft genome of Portunus trituberculatus and its Hox gene families provides insights of decapod evolution.</title>
        <authorList>
            <person name="Jeong J.-H."/>
            <person name="Song I."/>
            <person name="Kim S."/>
            <person name="Choi T."/>
            <person name="Kim D."/>
            <person name="Ryu S."/>
            <person name="Kim W."/>
        </authorList>
    </citation>
    <scope>NUCLEOTIDE SEQUENCE [LARGE SCALE GENOMIC DNA]</scope>
    <source>
        <tissue evidence="2">Muscle</tissue>
    </source>
</reference>
<dbReference type="AlphaFoldDB" id="A0A5B7CMQ9"/>
<keyword evidence="1" id="KW-1133">Transmembrane helix</keyword>
<dbReference type="Proteomes" id="UP000324222">
    <property type="component" value="Unassembled WGS sequence"/>
</dbReference>
<feature type="transmembrane region" description="Helical" evidence="1">
    <location>
        <begin position="31"/>
        <end position="58"/>
    </location>
</feature>
<sequence length="78" mass="8564">MDVGRLKLYRSVLKSASDVEIRGLDDSMSEWLQVVVVVVVVVVAITTTLPTTHCLAWINTTIRGEGYACDIPEALFVV</sequence>
<evidence type="ECO:0000313" key="2">
    <source>
        <dbReference type="EMBL" id="MPC09616.1"/>
    </source>
</evidence>
<dbReference type="EMBL" id="VSRR010000077">
    <property type="protein sequence ID" value="MPC09616.1"/>
    <property type="molecule type" value="Genomic_DNA"/>
</dbReference>
<name>A0A5B7CMQ9_PORTR</name>
<organism evidence="2 3">
    <name type="scientific">Portunus trituberculatus</name>
    <name type="common">Swimming crab</name>
    <name type="synonym">Neptunus trituberculatus</name>
    <dbReference type="NCBI Taxonomy" id="210409"/>
    <lineage>
        <taxon>Eukaryota</taxon>
        <taxon>Metazoa</taxon>
        <taxon>Ecdysozoa</taxon>
        <taxon>Arthropoda</taxon>
        <taxon>Crustacea</taxon>
        <taxon>Multicrustacea</taxon>
        <taxon>Malacostraca</taxon>
        <taxon>Eumalacostraca</taxon>
        <taxon>Eucarida</taxon>
        <taxon>Decapoda</taxon>
        <taxon>Pleocyemata</taxon>
        <taxon>Brachyura</taxon>
        <taxon>Eubrachyura</taxon>
        <taxon>Portunoidea</taxon>
        <taxon>Portunidae</taxon>
        <taxon>Portuninae</taxon>
        <taxon>Portunus</taxon>
    </lineage>
</organism>
<accession>A0A5B7CMQ9</accession>
<keyword evidence="1" id="KW-0472">Membrane</keyword>
<proteinExistence type="predicted"/>
<evidence type="ECO:0000313" key="3">
    <source>
        <dbReference type="Proteomes" id="UP000324222"/>
    </source>
</evidence>
<gene>
    <name evidence="2" type="ORF">E2C01_002231</name>
</gene>
<keyword evidence="3" id="KW-1185">Reference proteome</keyword>
<evidence type="ECO:0000256" key="1">
    <source>
        <dbReference type="SAM" id="Phobius"/>
    </source>
</evidence>
<protein>
    <submittedName>
        <fullName evidence="2">Uncharacterized protein</fullName>
    </submittedName>
</protein>